<reference evidence="1 2" key="1">
    <citation type="submission" date="2021-09" db="EMBL/GenBank/DDBJ databases">
        <title>Genome sequencing and assembly of Chryseobacterium sp. RG1.</title>
        <authorList>
            <person name="Chhetri G."/>
        </authorList>
    </citation>
    <scope>NUCLEOTIDE SEQUENCE [LARGE SCALE GENOMIC DNA]</scope>
    <source>
        <strain evidence="1 2">RG1</strain>
    </source>
</reference>
<protein>
    <submittedName>
        <fullName evidence="1">WG repeat-containing protein</fullName>
    </submittedName>
</protein>
<dbReference type="InterPro" id="IPR032774">
    <property type="entry name" value="WG_beta_rep"/>
</dbReference>
<sequence>MSRQFFLLLLFHSTMLFSQEKLEGDYNKEYGIFTTKDKDSIYFVDKFRYGKGMFCNKASLSSVTYSDNNVTIESPEKCGLIDETGKIILPRNFEKINIVNDAVVRLRNNDKYWLYNTTYKKDISEKYSVISYIQDGKLTQTNNGNVYGVIDLDGNEILKCEYSVVSVYDKDLIIAKKNGRYGCFTTEGHLLLPFEYQDISSSEHFIFAKKEGGFDVFDKKGTLLTNIISKTLKELNDNTLAVGENSRVYMYDLKSKRRISELTYSDLAASYFDKNNNIHFHAYEKEGLYKVRSGFIDSNNQIILPLNYDIGNFREGFATIGKDGKYGFIDENKKIVIPLKFDRVWSFFDGVAKAVYNGKNVYLDTKGKILFESDINPGSMKEYIGFFYEGMAVKSKKGKYGYIDKTGKEIVPLIYDQAHEFNNGSALVRKNNRYYFIDKNGKKIE</sequence>
<accession>A0ABS8A2A0</accession>
<evidence type="ECO:0000313" key="2">
    <source>
        <dbReference type="Proteomes" id="UP000618240"/>
    </source>
</evidence>
<gene>
    <name evidence="1" type="ORF">JI747_012990</name>
</gene>
<comment type="caution">
    <text evidence="1">The sequence shown here is derived from an EMBL/GenBank/DDBJ whole genome shotgun (WGS) entry which is preliminary data.</text>
</comment>
<keyword evidence="2" id="KW-1185">Reference proteome</keyword>
<dbReference type="PANTHER" id="PTHR37841:SF1">
    <property type="entry name" value="DUF3298 DOMAIN-CONTAINING PROTEIN"/>
    <property type="match status" value="1"/>
</dbReference>
<evidence type="ECO:0000313" key="1">
    <source>
        <dbReference type="EMBL" id="MCA6068104.1"/>
    </source>
</evidence>
<name>A0ABS8A2A0_9FLAO</name>
<organism evidence="1 2">
    <name type="scientific">Chryseobacterium tagetis</name>
    <dbReference type="NCBI Taxonomy" id="2801334"/>
    <lineage>
        <taxon>Bacteria</taxon>
        <taxon>Pseudomonadati</taxon>
        <taxon>Bacteroidota</taxon>
        <taxon>Flavobacteriia</taxon>
        <taxon>Flavobacteriales</taxon>
        <taxon>Weeksellaceae</taxon>
        <taxon>Chryseobacterium group</taxon>
        <taxon>Chryseobacterium</taxon>
    </lineage>
</organism>
<dbReference type="Pfam" id="PF14903">
    <property type="entry name" value="WG_beta_rep"/>
    <property type="match status" value="4"/>
</dbReference>
<dbReference type="RefSeq" id="WP_225689323.1">
    <property type="nucleotide sequence ID" value="NZ_JAERSE020000003.1"/>
</dbReference>
<dbReference type="EMBL" id="JAERSE020000003">
    <property type="protein sequence ID" value="MCA6068104.1"/>
    <property type="molecule type" value="Genomic_DNA"/>
</dbReference>
<proteinExistence type="predicted"/>
<dbReference type="PANTHER" id="PTHR37841">
    <property type="entry name" value="GLR2918 PROTEIN"/>
    <property type="match status" value="1"/>
</dbReference>
<dbReference type="Proteomes" id="UP000618240">
    <property type="component" value="Unassembled WGS sequence"/>
</dbReference>